<organism evidence="1">
    <name type="scientific">candidate division WOR-3 bacterium</name>
    <dbReference type="NCBI Taxonomy" id="2052148"/>
    <lineage>
        <taxon>Bacteria</taxon>
        <taxon>Bacteria division WOR-3</taxon>
    </lineage>
</organism>
<dbReference type="EMBL" id="DSBX01000107">
    <property type="protein sequence ID" value="HDQ99191.1"/>
    <property type="molecule type" value="Genomic_DNA"/>
</dbReference>
<name>A0A7V0T594_UNCW3</name>
<comment type="caution">
    <text evidence="1">The sequence shown here is derived from an EMBL/GenBank/DDBJ whole genome shotgun (WGS) entry which is preliminary data.</text>
</comment>
<sequence length="72" mass="7831">MIGSWIVKLALLALGVGLLFAGAGILKEAQVRRRVVSGSIVPRGAGREYQKRIKATSQLLNGRTNVELSWQK</sequence>
<protein>
    <submittedName>
        <fullName evidence="1">Uncharacterized protein</fullName>
    </submittedName>
</protein>
<evidence type="ECO:0000313" key="1">
    <source>
        <dbReference type="EMBL" id="HDQ99191.1"/>
    </source>
</evidence>
<proteinExistence type="predicted"/>
<reference evidence="1" key="1">
    <citation type="journal article" date="2020" name="mSystems">
        <title>Genome- and Community-Level Interaction Insights into Carbon Utilization and Element Cycling Functions of Hydrothermarchaeota in Hydrothermal Sediment.</title>
        <authorList>
            <person name="Zhou Z."/>
            <person name="Liu Y."/>
            <person name="Xu W."/>
            <person name="Pan J."/>
            <person name="Luo Z.H."/>
            <person name="Li M."/>
        </authorList>
    </citation>
    <scope>NUCLEOTIDE SEQUENCE [LARGE SCALE GENOMIC DNA]</scope>
    <source>
        <strain evidence="1">SpSt-1182</strain>
    </source>
</reference>
<dbReference type="AlphaFoldDB" id="A0A7V0T594"/>
<dbReference type="Proteomes" id="UP000885672">
    <property type="component" value="Unassembled WGS sequence"/>
</dbReference>
<gene>
    <name evidence="1" type="ORF">ENN51_02745</name>
</gene>
<accession>A0A7V0T594</accession>